<organism evidence="1 2">
    <name type="scientific">Tenacibaculum phage Gundel_1</name>
    <dbReference type="NCBI Taxonomy" id="2745672"/>
    <lineage>
        <taxon>Viruses</taxon>
        <taxon>Duplodnaviria</taxon>
        <taxon>Heunggongvirae</taxon>
        <taxon>Uroviricota</taxon>
        <taxon>Caudoviricetes</taxon>
        <taxon>Pachyviridae</taxon>
        <taxon>Gundelvirus</taxon>
        <taxon>Gundelvirus Gundel</taxon>
    </lineage>
</organism>
<evidence type="ECO:0000313" key="1">
    <source>
        <dbReference type="EMBL" id="QQV91440.1"/>
    </source>
</evidence>
<keyword evidence="2" id="KW-1185">Reference proteome</keyword>
<dbReference type="EMBL" id="MT732474">
    <property type="protein sequence ID" value="QQV91440.1"/>
    <property type="molecule type" value="Genomic_DNA"/>
</dbReference>
<proteinExistence type="predicted"/>
<name>A0A8E4ZFX7_9CAUD</name>
<sequence length="98" mass="10968">MGLELKVKGSSINASELKEGEVAVVTHCSDSYFAKGRLIQKITIEQESGVQTQNISTNIYSTWIITIGYSYKAISPLRYREGELMVRVLQKGDEILIK</sequence>
<reference evidence="1" key="1">
    <citation type="submission" date="2020-07" db="EMBL/GenBank/DDBJ databases">
        <title>Highly diverse flavobacterial phages as mortality factor during North Sea spring blooms.</title>
        <authorList>
            <person name="Bartlau N."/>
            <person name="Wichels A."/>
            <person name="Krohne G."/>
            <person name="Adriaenssens E.M."/>
            <person name="Heins A."/>
            <person name="Fuchs B.M."/>
            <person name="Amann R."/>
            <person name="Moraru C."/>
        </authorList>
    </citation>
    <scope>NUCLEOTIDE SEQUENCE</scope>
</reference>
<dbReference type="Proteomes" id="UP000693868">
    <property type="component" value="Segment"/>
</dbReference>
<accession>A0A8E4ZFX7</accession>
<gene>
    <name evidence="1" type="ORF">Gundel1_117</name>
</gene>
<evidence type="ECO:0000313" key="2">
    <source>
        <dbReference type="Proteomes" id="UP000693868"/>
    </source>
</evidence>
<protein>
    <submittedName>
        <fullName evidence="1">Uncharacterized protein</fullName>
    </submittedName>
</protein>